<dbReference type="GO" id="GO:0043410">
    <property type="term" value="P:positive regulation of MAPK cascade"/>
    <property type="evidence" value="ECO:0007669"/>
    <property type="project" value="Ensembl"/>
</dbReference>
<keyword evidence="4" id="KW-0732">Signal</keyword>
<dbReference type="Pfam" id="PF02351">
    <property type="entry name" value="GDNF"/>
    <property type="match status" value="2"/>
</dbReference>
<comment type="similarity">
    <text evidence="2">Belongs to the GDNFR family.</text>
</comment>
<protein>
    <submittedName>
        <fullName evidence="10">GDNF family receptor alpha like</fullName>
    </submittedName>
</protein>
<dbReference type="GO" id="GO:2001240">
    <property type="term" value="P:negative regulation of extrinsic apoptotic signaling pathway in absence of ligand"/>
    <property type="evidence" value="ECO:0007669"/>
    <property type="project" value="Ensembl"/>
</dbReference>
<dbReference type="SMART" id="SM00907">
    <property type="entry name" value="GDNF"/>
    <property type="match status" value="2"/>
</dbReference>
<proteinExistence type="inferred from homology"/>
<dbReference type="GO" id="GO:0005654">
    <property type="term" value="C:nucleoplasm"/>
    <property type="evidence" value="ECO:0007669"/>
    <property type="project" value="Ensembl"/>
</dbReference>
<evidence type="ECO:0000313" key="10">
    <source>
        <dbReference type="Ensembl" id="ENSSMRP00000014859.1"/>
    </source>
</evidence>
<keyword evidence="6" id="KW-0675">Receptor</keyword>
<evidence type="ECO:0000256" key="8">
    <source>
        <dbReference type="SAM" id="Phobius"/>
    </source>
</evidence>
<feature type="domain" description="GDNF/GAS1" evidence="9">
    <location>
        <begin position="55"/>
        <end position="134"/>
    </location>
</feature>
<dbReference type="GO" id="GO:0032099">
    <property type="term" value="P:negative regulation of appetite"/>
    <property type="evidence" value="ECO:0007669"/>
    <property type="project" value="Ensembl"/>
</dbReference>
<dbReference type="GO" id="GO:0043524">
    <property type="term" value="P:negative regulation of neuron apoptotic process"/>
    <property type="evidence" value="ECO:0007669"/>
    <property type="project" value="Ensembl"/>
</dbReference>
<accession>A0A8D0DQD0</accession>
<dbReference type="GO" id="GO:0009897">
    <property type="term" value="C:external side of plasma membrane"/>
    <property type="evidence" value="ECO:0007669"/>
    <property type="project" value="TreeGrafter"/>
</dbReference>
<dbReference type="Ensembl" id="ENSSMRT00000017305.1">
    <property type="protein sequence ID" value="ENSSMRP00000014859.1"/>
    <property type="gene ID" value="ENSSMRG00000011565.1"/>
</dbReference>
<evidence type="ECO:0000256" key="4">
    <source>
        <dbReference type="ARBA" id="ARBA00022729"/>
    </source>
</evidence>
<reference evidence="10" key="1">
    <citation type="submission" date="2025-08" db="UniProtKB">
        <authorList>
            <consortium name="Ensembl"/>
        </authorList>
    </citation>
    <scope>IDENTIFICATION</scope>
</reference>
<dbReference type="GO" id="GO:0160144">
    <property type="term" value="P:GDF15-GFRAL signaling pathway"/>
    <property type="evidence" value="ECO:0007669"/>
    <property type="project" value="Ensembl"/>
</dbReference>
<comment type="subcellular location">
    <subcellularLocation>
        <location evidence="1">Cell membrane</location>
    </subcellularLocation>
</comment>
<keyword evidence="11" id="KW-1185">Reference proteome</keyword>
<dbReference type="InterPro" id="IPR016017">
    <property type="entry name" value="GDNF/GAS1"/>
</dbReference>
<keyword evidence="5 8" id="KW-0472">Membrane</keyword>
<dbReference type="PANTHER" id="PTHR10269:SF1">
    <property type="entry name" value="GDNF FAMILY RECEPTOR ALPHA-LIKE"/>
    <property type="match status" value="1"/>
</dbReference>
<dbReference type="GeneTree" id="ENSGT00730000111274"/>
<dbReference type="GO" id="GO:0031098">
    <property type="term" value="P:stress-activated protein kinase signaling cascade"/>
    <property type="evidence" value="ECO:0007669"/>
    <property type="project" value="Ensembl"/>
</dbReference>
<evidence type="ECO:0000256" key="7">
    <source>
        <dbReference type="ARBA" id="ARBA00023180"/>
    </source>
</evidence>
<dbReference type="OMA" id="WRRRTEC"/>
<dbReference type="Proteomes" id="UP000694421">
    <property type="component" value="Unplaced"/>
</dbReference>
<organism evidence="10 11">
    <name type="scientific">Salvator merianae</name>
    <name type="common">Argentine black and white tegu</name>
    <name type="synonym">Tupinambis merianae</name>
    <dbReference type="NCBI Taxonomy" id="96440"/>
    <lineage>
        <taxon>Eukaryota</taxon>
        <taxon>Metazoa</taxon>
        <taxon>Chordata</taxon>
        <taxon>Craniata</taxon>
        <taxon>Vertebrata</taxon>
        <taxon>Euteleostomi</taxon>
        <taxon>Lepidosauria</taxon>
        <taxon>Squamata</taxon>
        <taxon>Bifurcata</taxon>
        <taxon>Unidentata</taxon>
        <taxon>Episquamata</taxon>
        <taxon>Laterata</taxon>
        <taxon>Teiioidea</taxon>
        <taxon>Teiidae</taxon>
        <taxon>Salvator</taxon>
    </lineage>
</organism>
<evidence type="ECO:0000259" key="9">
    <source>
        <dbReference type="SMART" id="SM00907"/>
    </source>
</evidence>
<keyword evidence="7" id="KW-0325">Glycoprotein</keyword>
<sequence length="270" mass="30417">MPDENMSNQWHIVDIANLRQHLEILELIRSFLILFSLHSCNPSAISTEYKHLRSCFQVNMDCVNDEVCNRQLSLYLQVCRVHGTQCNLYDCQTALQLFYENMPFNVALMLTFCDCVQTDENCQKAKELLHGQQCTGITVLKPSCLSVIHACRGSNLCWSKFEAFTSKCLTLTSQACFEDETCLIQLGTDELVCLDSAECKAAYVGMWGSILRTECTCEATTSLGEQTACKRLHHILHGKSCFNDTVVTIIYTSCITLILGIILLALLKTR</sequence>
<dbReference type="GO" id="GO:0051897">
    <property type="term" value="P:positive regulation of phosphatidylinositol 3-kinase/protein kinase B signal transduction"/>
    <property type="evidence" value="ECO:0007669"/>
    <property type="project" value="Ensembl"/>
</dbReference>
<dbReference type="GO" id="GO:0030971">
    <property type="term" value="F:receptor tyrosine kinase binding"/>
    <property type="evidence" value="ECO:0007669"/>
    <property type="project" value="Ensembl"/>
</dbReference>
<keyword evidence="8" id="KW-0812">Transmembrane</keyword>
<evidence type="ECO:0000313" key="11">
    <source>
        <dbReference type="Proteomes" id="UP000694421"/>
    </source>
</evidence>
<dbReference type="AlphaFoldDB" id="A0A8D0DQD0"/>
<dbReference type="GO" id="GO:0015629">
    <property type="term" value="C:actin cytoskeleton"/>
    <property type="evidence" value="ECO:0007669"/>
    <property type="project" value="Ensembl"/>
</dbReference>
<feature type="domain" description="GDNF/GAS1" evidence="9">
    <location>
        <begin position="144"/>
        <end position="241"/>
    </location>
</feature>
<dbReference type="InterPro" id="IPR003438">
    <property type="entry name" value="GDNF_rcpt"/>
</dbReference>
<evidence type="ECO:0000256" key="3">
    <source>
        <dbReference type="ARBA" id="ARBA00022475"/>
    </source>
</evidence>
<dbReference type="GO" id="GO:0002023">
    <property type="term" value="P:reduction of food intake in response to dietary excess"/>
    <property type="evidence" value="ECO:0007669"/>
    <property type="project" value="Ensembl"/>
</dbReference>
<evidence type="ECO:0000256" key="5">
    <source>
        <dbReference type="ARBA" id="ARBA00023136"/>
    </source>
</evidence>
<dbReference type="PANTHER" id="PTHR10269">
    <property type="entry name" value="GDNF RECEPTOR ALPHA"/>
    <property type="match status" value="1"/>
</dbReference>
<dbReference type="GO" id="GO:1901558">
    <property type="term" value="P:response to metformin"/>
    <property type="evidence" value="ECO:0007669"/>
    <property type="project" value="Ensembl"/>
</dbReference>
<evidence type="ECO:0000256" key="6">
    <source>
        <dbReference type="ARBA" id="ARBA00023170"/>
    </source>
</evidence>
<reference evidence="10" key="2">
    <citation type="submission" date="2025-09" db="UniProtKB">
        <authorList>
            <consortium name="Ensembl"/>
        </authorList>
    </citation>
    <scope>IDENTIFICATION</scope>
</reference>
<keyword evidence="8" id="KW-1133">Transmembrane helix</keyword>
<evidence type="ECO:0000256" key="1">
    <source>
        <dbReference type="ARBA" id="ARBA00004236"/>
    </source>
</evidence>
<dbReference type="GO" id="GO:0016167">
    <property type="term" value="F:glial cell-derived neurotrophic factor receptor activity"/>
    <property type="evidence" value="ECO:0007669"/>
    <property type="project" value="Ensembl"/>
</dbReference>
<feature type="transmembrane region" description="Helical" evidence="8">
    <location>
        <begin position="249"/>
        <end position="267"/>
    </location>
</feature>
<dbReference type="GO" id="GO:0005925">
    <property type="term" value="C:focal adhesion"/>
    <property type="evidence" value="ECO:0007669"/>
    <property type="project" value="Ensembl"/>
</dbReference>
<name>A0A8D0DQD0_SALMN</name>
<dbReference type="GO" id="GO:0007399">
    <property type="term" value="P:nervous system development"/>
    <property type="evidence" value="ECO:0007669"/>
    <property type="project" value="TreeGrafter"/>
</dbReference>
<evidence type="ECO:0000256" key="2">
    <source>
        <dbReference type="ARBA" id="ARBA00005961"/>
    </source>
</evidence>
<dbReference type="SUPFAM" id="SSF110035">
    <property type="entry name" value="GDNF receptor-like"/>
    <property type="match status" value="2"/>
</dbReference>
<dbReference type="GO" id="GO:0043235">
    <property type="term" value="C:receptor complex"/>
    <property type="evidence" value="ECO:0007669"/>
    <property type="project" value="TreeGrafter"/>
</dbReference>
<dbReference type="InterPro" id="IPR037193">
    <property type="entry name" value="GDNF_alpha"/>
</dbReference>
<keyword evidence="3" id="KW-1003">Cell membrane</keyword>